<comment type="pathway">
    <text evidence="10 12">Carbohydrate metabolism; glyoxylate cycle; (S)-malate from isocitrate: step 2/2.</text>
</comment>
<dbReference type="InterPro" id="IPR044856">
    <property type="entry name" value="Malate_synth_C_sf"/>
</dbReference>
<comment type="similarity">
    <text evidence="10 12">Belongs to the malate synthase family. GlcB subfamily.</text>
</comment>
<feature type="active site" description="Proton acceptor" evidence="10">
    <location>
        <position position="338"/>
    </location>
</feature>
<evidence type="ECO:0000256" key="12">
    <source>
        <dbReference type="RuleBase" id="RU003572"/>
    </source>
</evidence>
<comment type="subunit">
    <text evidence="10">Monomer.</text>
</comment>
<evidence type="ECO:0000256" key="10">
    <source>
        <dbReference type="HAMAP-Rule" id="MF_00641"/>
    </source>
</evidence>
<keyword evidence="7 10" id="KW-0460">Magnesium</keyword>
<dbReference type="InterPro" id="IPR006253">
    <property type="entry name" value="Malate_synthG"/>
</dbReference>
<feature type="binding site" evidence="10">
    <location>
        <position position="539"/>
    </location>
    <ligand>
        <name>acetyl-CoA</name>
        <dbReference type="ChEBI" id="CHEBI:57288"/>
    </ligand>
</feature>
<dbReference type="InterPro" id="IPR011076">
    <property type="entry name" value="Malate_synth_sf"/>
</dbReference>
<dbReference type="Pfam" id="PF01274">
    <property type="entry name" value="MS_TIM-barrel"/>
    <property type="match status" value="1"/>
</dbReference>
<comment type="catalytic activity">
    <reaction evidence="9 10 12">
        <text>glyoxylate + acetyl-CoA + H2O = (S)-malate + CoA + H(+)</text>
        <dbReference type="Rhea" id="RHEA:18181"/>
        <dbReference type="ChEBI" id="CHEBI:15377"/>
        <dbReference type="ChEBI" id="CHEBI:15378"/>
        <dbReference type="ChEBI" id="CHEBI:15589"/>
        <dbReference type="ChEBI" id="CHEBI:36655"/>
        <dbReference type="ChEBI" id="CHEBI:57287"/>
        <dbReference type="ChEBI" id="CHEBI:57288"/>
        <dbReference type="EC" id="2.3.3.9"/>
    </reaction>
</comment>
<feature type="binding site" evidence="10">
    <location>
        <position position="274"/>
    </location>
    <ligand>
        <name>acetyl-CoA</name>
        <dbReference type="ChEBI" id="CHEBI:57288"/>
    </ligand>
</feature>
<sequence>MSDRSTDPARSHREGLDVDAGLARFIEDRALPGTGIAPATFWSGLSRLIHDLTPRNRELLARRQELQDLIDDWHRTHRDRPHDRDAYKAFLERIGYLVPEGGDFTIDTANTDPEIAEVPGPQLVVPSTNARFVLNAANARWGSLYDCLYGTDAMGLPLPSGGFDTGRGARVVARAAVFLDDTFPLTDTSHGKAERYAVQDGQLQVDGSTLKQPGKFVGYTGDPGNPASILLRNNGLHVDLLFDRDHPIGSQTQSGLADVQMESAVSAIIDCEDSVACVDAPDKIQAYANWLGLMQGDLSETFDKGGRTITRALHGDRTHTAPDGSDLTIKGRALLLVRNVGHLMTNPAILDRNGDEVFEGLMDAAITTLIAMHDLRKQDGPRNSVAGSVYVVKPKMHGPDEVAFADRIFTEVEDMLGLPQYTVKLGIMDEERRTSVNLKECIRAGRHRVCFINTGFLDRTGDEIHTSMEAGPFSRKDFIKRKGWITAYENQNVDIGLECGLSGKAQIGKGMWAAPDLMAAMLEQKIDHPRAGANCAWVPSPTAATLHAMHYHKVDVLAVQRQLAKGGRRAYVEALLDIPLASYRKWTPDQIRREVENNAQGILGYVVRWIDQGIGCSKVPDINDVGLMEDRATCRISAQHIANWLHHGIVQEDEAMAIMQRMAEVVDRQNAGDPNYRPMAPDFDGIAFRAACDLVFQGRRQPSGYTEPILHRRRLELKAQQA</sequence>
<feature type="domain" description="Malate synthase N-terminal" evidence="14">
    <location>
        <begin position="24"/>
        <end position="77"/>
    </location>
</feature>
<comment type="subcellular location">
    <subcellularLocation>
        <location evidence="10 12">Cytoplasm</location>
    </subcellularLocation>
</comment>
<dbReference type="SUPFAM" id="SSF51645">
    <property type="entry name" value="Malate synthase G"/>
    <property type="match status" value="1"/>
</dbReference>
<feature type="binding site" evidence="10">
    <location>
        <begin position="455"/>
        <end position="458"/>
    </location>
    <ligand>
        <name>glyoxylate</name>
        <dbReference type="ChEBI" id="CHEBI:36655"/>
    </ligand>
</feature>
<dbReference type="EC" id="2.3.3.9" evidence="10 11"/>
<dbReference type="InterPro" id="IPR048356">
    <property type="entry name" value="MS_N"/>
</dbReference>
<evidence type="ECO:0000256" key="3">
    <source>
        <dbReference type="ARBA" id="ARBA00022490"/>
    </source>
</evidence>
<evidence type="ECO:0000313" key="17">
    <source>
        <dbReference type="EMBL" id="WCR11256.1"/>
    </source>
</evidence>
<evidence type="ECO:0000256" key="2">
    <source>
        <dbReference type="ARBA" id="ARBA00022435"/>
    </source>
</evidence>
<reference evidence="17 18" key="1">
    <citation type="submission" date="2021-01" db="EMBL/GenBank/DDBJ databases">
        <title>Biogeographic distribution of Paracoccus.</title>
        <authorList>
            <person name="Hollensteiner J."/>
            <person name="Leineberger J."/>
            <person name="Brinkhoff T."/>
            <person name="Daniel R."/>
        </authorList>
    </citation>
    <scope>NUCLEOTIDE SEQUENCE [LARGE SCALE GENOMIC DNA]</scope>
    <source>
        <strain evidence="17 18">LMG25392</strain>
    </source>
</reference>
<feature type="active site" description="Proton donor" evidence="10">
    <location>
        <position position="630"/>
    </location>
</feature>
<dbReference type="InterPro" id="IPR048355">
    <property type="entry name" value="MS_C"/>
</dbReference>
<dbReference type="Pfam" id="PF20658">
    <property type="entry name" value="MSG_insertion"/>
    <property type="match status" value="1"/>
</dbReference>
<evidence type="ECO:0000256" key="6">
    <source>
        <dbReference type="ARBA" id="ARBA00022723"/>
    </source>
</evidence>
<dbReference type="Pfam" id="PF20656">
    <property type="entry name" value="MS_N"/>
    <property type="match status" value="1"/>
</dbReference>
<dbReference type="InterPro" id="IPR046363">
    <property type="entry name" value="MS_N_TIM-barrel_dom"/>
</dbReference>
<proteinExistence type="inferred from homology"/>
<feature type="binding site" evidence="10">
    <location>
        <position position="430"/>
    </location>
    <ligand>
        <name>glyoxylate</name>
        <dbReference type="ChEBI" id="CHEBI:36655"/>
    </ligand>
</feature>
<feature type="binding site" evidence="10">
    <location>
        <position position="430"/>
    </location>
    <ligand>
        <name>Mg(2+)</name>
        <dbReference type="ChEBI" id="CHEBI:18420"/>
    </ligand>
</feature>
<evidence type="ECO:0000256" key="5">
    <source>
        <dbReference type="ARBA" id="ARBA00022679"/>
    </source>
</evidence>
<evidence type="ECO:0000256" key="4">
    <source>
        <dbReference type="ARBA" id="ARBA00022532"/>
    </source>
</evidence>
<gene>
    <name evidence="10" type="primary">glcB</name>
    <name evidence="17" type="ORF">JHW45_02295</name>
</gene>
<organism evidence="17 18">
    <name type="scientific">Paracoccus stylophorae</name>
    <dbReference type="NCBI Taxonomy" id="659350"/>
    <lineage>
        <taxon>Bacteria</taxon>
        <taxon>Pseudomonadati</taxon>
        <taxon>Pseudomonadota</taxon>
        <taxon>Alphaproteobacteria</taxon>
        <taxon>Rhodobacterales</taxon>
        <taxon>Paracoccaceae</taxon>
        <taxon>Paracoccus</taxon>
    </lineage>
</organism>
<evidence type="ECO:0000259" key="13">
    <source>
        <dbReference type="Pfam" id="PF01274"/>
    </source>
</evidence>
<evidence type="ECO:0000259" key="16">
    <source>
        <dbReference type="Pfam" id="PF20659"/>
    </source>
</evidence>
<evidence type="ECO:0000256" key="8">
    <source>
        <dbReference type="ARBA" id="ARBA00023097"/>
    </source>
</evidence>
<dbReference type="Proteomes" id="UP001218412">
    <property type="component" value="Chromosome"/>
</dbReference>
<feature type="binding site" evidence="10">
    <location>
        <position position="311"/>
    </location>
    <ligand>
        <name>acetyl-CoA</name>
        <dbReference type="ChEBI" id="CHEBI:57288"/>
    </ligand>
</feature>
<dbReference type="GO" id="GO:0004474">
    <property type="term" value="F:malate synthase activity"/>
    <property type="evidence" value="ECO:0007669"/>
    <property type="project" value="UniProtKB-EC"/>
</dbReference>
<accession>A0ABY7SYD4</accession>
<evidence type="ECO:0000259" key="15">
    <source>
        <dbReference type="Pfam" id="PF20658"/>
    </source>
</evidence>
<keyword evidence="4 10" id="KW-0816">Tricarboxylic acid cycle</keyword>
<dbReference type="NCBIfam" id="NF002825">
    <property type="entry name" value="PRK02999.1"/>
    <property type="match status" value="1"/>
</dbReference>
<feature type="binding site" evidence="10">
    <location>
        <position position="124"/>
    </location>
    <ligand>
        <name>acetyl-CoA</name>
        <dbReference type="ChEBI" id="CHEBI:57288"/>
    </ligand>
</feature>
<dbReference type="PANTHER" id="PTHR42739:SF1">
    <property type="entry name" value="MALATE SYNTHASE G"/>
    <property type="match status" value="1"/>
</dbReference>
<comment type="cofactor">
    <cofactor evidence="1 10">
        <name>Mg(2+)</name>
        <dbReference type="ChEBI" id="CHEBI:18420"/>
    </cofactor>
</comment>
<evidence type="ECO:0000256" key="7">
    <source>
        <dbReference type="ARBA" id="ARBA00022842"/>
    </source>
</evidence>
<keyword evidence="2 10" id="KW-0329">Glyoxylate bypass</keyword>
<comment type="function">
    <text evidence="10">Involved in the glycolate utilization. Catalyzes the condensation and subsequent hydrolysis of acetyl-coenzyme A (acetyl-CoA) and glyoxylate to form malate and CoA.</text>
</comment>
<dbReference type="InterPro" id="IPR048357">
    <property type="entry name" value="MSG_insertion"/>
</dbReference>
<name>A0ABY7SYD4_9RHOB</name>
<dbReference type="InterPro" id="IPR001465">
    <property type="entry name" value="Malate_synthase_TIM"/>
</dbReference>
<dbReference type="PANTHER" id="PTHR42739">
    <property type="entry name" value="MALATE SYNTHASE G"/>
    <property type="match status" value="1"/>
</dbReference>
<comment type="caution">
    <text evidence="10">Lacks conserved residue(s) required for the propagation of feature annotation.</text>
</comment>
<dbReference type="EMBL" id="CP067134">
    <property type="protein sequence ID" value="WCR11256.1"/>
    <property type="molecule type" value="Genomic_DNA"/>
</dbReference>
<feature type="domain" description="Malate synthase G alpha-beta insertion" evidence="15">
    <location>
        <begin position="164"/>
        <end position="233"/>
    </location>
</feature>
<dbReference type="Gene3D" id="3.20.20.360">
    <property type="entry name" value="Malate synthase, domain 3"/>
    <property type="match status" value="2"/>
</dbReference>
<keyword evidence="3 10" id="KW-0963">Cytoplasm</keyword>
<feature type="binding site" evidence="10">
    <location>
        <position position="338"/>
    </location>
    <ligand>
        <name>glyoxylate</name>
        <dbReference type="ChEBI" id="CHEBI:36655"/>
    </ligand>
</feature>
<dbReference type="HAMAP" id="MF_00641">
    <property type="entry name" value="Malate_synth_G"/>
    <property type="match status" value="1"/>
</dbReference>
<dbReference type="Pfam" id="PF20659">
    <property type="entry name" value="MS_C"/>
    <property type="match status" value="1"/>
</dbReference>
<feature type="domain" description="Malate synthase C-terminal" evidence="16">
    <location>
        <begin position="591"/>
        <end position="680"/>
    </location>
</feature>
<protein>
    <recommendedName>
        <fullName evidence="10 11">Malate synthase G</fullName>
        <ecNumber evidence="10 11">2.3.3.9</ecNumber>
    </recommendedName>
</protein>
<feature type="binding site" evidence="10">
    <location>
        <begin position="131"/>
        <end position="132"/>
    </location>
    <ligand>
        <name>acetyl-CoA</name>
        <dbReference type="ChEBI" id="CHEBI:57288"/>
    </ligand>
</feature>
<dbReference type="Gene3D" id="1.20.1220.12">
    <property type="entry name" value="Malate synthase, domain III"/>
    <property type="match status" value="1"/>
</dbReference>
<keyword evidence="8 10" id="KW-0558">Oxidation</keyword>
<evidence type="ECO:0000313" key="18">
    <source>
        <dbReference type="Proteomes" id="UP001218412"/>
    </source>
</evidence>
<keyword evidence="5 10" id="KW-0808">Transferase</keyword>
<evidence type="ECO:0000256" key="11">
    <source>
        <dbReference type="NCBIfam" id="TIGR01345"/>
    </source>
</evidence>
<dbReference type="RefSeq" id="WP_272859357.1">
    <property type="nucleotide sequence ID" value="NZ_CP067134.1"/>
</dbReference>
<evidence type="ECO:0000259" key="14">
    <source>
        <dbReference type="Pfam" id="PF20656"/>
    </source>
</evidence>
<keyword evidence="6 10" id="KW-0479">Metal-binding</keyword>
<feature type="modified residue" description="Cysteine sulfenic acid (-SOH)" evidence="10">
    <location>
        <position position="616"/>
    </location>
</feature>
<keyword evidence="18" id="KW-1185">Reference proteome</keyword>
<evidence type="ECO:0000256" key="1">
    <source>
        <dbReference type="ARBA" id="ARBA00001946"/>
    </source>
</evidence>
<evidence type="ECO:0000256" key="9">
    <source>
        <dbReference type="ARBA" id="ARBA00047918"/>
    </source>
</evidence>
<feature type="domain" description="Malate synthase TIM barrel" evidence="13">
    <location>
        <begin position="335"/>
        <end position="570"/>
    </location>
</feature>
<keyword evidence="17" id="KW-0012">Acyltransferase</keyword>
<dbReference type="NCBIfam" id="TIGR01345">
    <property type="entry name" value="malate_syn_G"/>
    <property type="match status" value="1"/>
</dbReference>
<feature type="binding site" evidence="10">
    <location>
        <position position="458"/>
    </location>
    <ligand>
        <name>Mg(2+)</name>
        <dbReference type="ChEBI" id="CHEBI:18420"/>
    </ligand>
</feature>